<protein>
    <submittedName>
        <fullName evidence="2">MurR/RpiR family transcriptional regulator</fullName>
    </submittedName>
</protein>
<accession>A0A3E2TGQ5</accession>
<dbReference type="PROSITE" id="PS51071">
    <property type="entry name" value="HTH_RPIR"/>
    <property type="match status" value="1"/>
</dbReference>
<dbReference type="Pfam" id="PF01418">
    <property type="entry name" value="HTH_6"/>
    <property type="match status" value="1"/>
</dbReference>
<name>A0A3E2TGQ5_9FIRM</name>
<evidence type="ECO:0000313" key="3">
    <source>
        <dbReference type="Proteomes" id="UP000261011"/>
    </source>
</evidence>
<evidence type="ECO:0000259" key="1">
    <source>
        <dbReference type="PROSITE" id="PS51071"/>
    </source>
</evidence>
<sequence length="223" mass="25414">MIDISNLLKENEGKLSNTDITIANEISKNGLGLDISINDFASRCFTSRTSVLRFAKKLGFSGYSELKYYINNNKKDSYFQADESLGGIYKKIKSCDRIFIYGNGGYEKIIKFTIKMYLQEMGVLAETYSGGEEISAFTEKMLKNSGVFIVDFGNDVYSKQLMFKIASIDCLKIVIGKTYDRASNVDYNMYFSDNYDGVRLMSSYVKALEELFKFYRKANDDTN</sequence>
<comment type="caution">
    <text evidence="2">The sequence shown here is derived from an EMBL/GenBank/DDBJ whole genome shotgun (WGS) entry which is preliminary data.</text>
</comment>
<feature type="domain" description="HTH rpiR-type" evidence="1">
    <location>
        <begin position="2"/>
        <end position="77"/>
    </location>
</feature>
<dbReference type="AlphaFoldDB" id="A0A3E2TGQ5"/>
<dbReference type="InterPro" id="IPR036388">
    <property type="entry name" value="WH-like_DNA-bd_sf"/>
</dbReference>
<dbReference type="PANTHER" id="PTHR30514:SF1">
    <property type="entry name" value="HTH-TYPE TRANSCRIPTIONAL REGULATOR HEXR-RELATED"/>
    <property type="match status" value="1"/>
</dbReference>
<dbReference type="SUPFAM" id="SSF46689">
    <property type="entry name" value="Homeodomain-like"/>
    <property type="match status" value="1"/>
</dbReference>
<dbReference type="GO" id="GO:0003677">
    <property type="term" value="F:DNA binding"/>
    <property type="evidence" value="ECO:0007669"/>
    <property type="project" value="InterPro"/>
</dbReference>
<keyword evidence="3" id="KW-1185">Reference proteome</keyword>
<dbReference type="Proteomes" id="UP000261011">
    <property type="component" value="Unassembled WGS sequence"/>
</dbReference>
<organism evidence="2 3">
    <name type="scientific">Anaerococcus nagyae</name>
    <dbReference type="NCBI Taxonomy" id="1755241"/>
    <lineage>
        <taxon>Bacteria</taxon>
        <taxon>Bacillati</taxon>
        <taxon>Bacillota</taxon>
        <taxon>Tissierellia</taxon>
        <taxon>Tissierellales</taxon>
        <taxon>Peptoniphilaceae</taxon>
        <taxon>Anaerococcus</taxon>
    </lineage>
</organism>
<dbReference type="InterPro" id="IPR009057">
    <property type="entry name" value="Homeodomain-like_sf"/>
</dbReference>
<dbReference type="GO" id="GO:0003700">
    <property type="term" value="F:DNA-binding transcription factor activity"/>
    <property type="evidence" value="ECO:0007669"/>
    <property type="project" value="InterPro"/>
</dbReference>
<dbReference type="Gene3D" id="1.10.10.10">
    <property type="entry name" value="Winged helix-like DNA-binding domain superfamily/Winged helix DNA-binding domain"/>
    <property type="match status" value="1"/>
</dbReference>
<dbReference type="EMBL" id="QVEU01000006">
    <property type="protein sequence ID" value="RGB75340.1"/>
    <property type="molecule type" value="Genomic_DNA"/>
</dbReference>
<reference evidence="2 3" key="1">
    <citation type="submission" date="2018-08" db="EMBL/GenBank/DDBJ databases">
        <title>A genome reference for cultivated species of the human gut microbiota.</title>
        <authorList>
            <person name="Zou Y."/>
            <person name="Xue W."/>
            <person name="Luo G."/>
        </authorList>
    </citation>
    <scope>NUCLEOTIDE SEQUENCE [LARGE SCALE GENOMIC DNA]</scope>
    <source>
        <strain evidence="2 3">OF01-3</strain>
    </source>
</reference>
<dbReference type="PANTHER" id="PTHR30514">
    <property type="entry name" value="GLUCOKINASE"/>
    <property type="match status" value="1"/>
</dbReference>
<dbReference type="GO" id="GO:0097367">
    <property type="term" value="F:carbohydrate derivative binding"/>
    <property type="evidence" value="ECO:0007669"/>
    <property type="project" value="InterPro"/>
</dbReference>
<evidence type="ECO:0000313" key="2">
    <source>
        <dbReference type="EMBL" id="RGB75340.1"/>
    </source>
</evidence>
<dbReference type="InterPro" id="IPR047640">
    <property type="entry name" value="RpiR-like"/>
</dbReference>
<dbReference type="InterPro" id="IPR000281">
    <property type="entry name" value="HTH_RpiR"/>
</dbReference>
<dbReference type="OrthoDB" id="6590756at2"/>
<gene>
    <name evidence="2" type="ORF">DXA39_07305</name>
</gene>
<proteinExistence type="predicted"/>